<feature type="compositionally biased region" description="Polar residues" evidence="1">
    <location>
        <begin position="104"/>
        <end position="113"/>
    </location>
</feature>
<keyword evidence="3" id="KW-1185">Reference proteome</keyword>
<accession>A0AAV2HR02</accession>
<gene>
    <name evidence="2" type="ORF">GSLYS_00010072001</name>
</gene>
<name>A0AAV2HR02_LYMST</name>
<reference evidence="2 3" key="1">
    <citation type="submission" date="2024-04" db="EMBL/GenBank/DDBJ databases">
        <authorList>
            <consortium name="Genoscope - CEA"/>
            <person name="William W."/>
        </authorList>
    </citation>
    <scope>NUCLEOTIDE SEQUENCE [LARGE SCALE GENOMIC DNA]</scope>
</reference>
<evidence type="ECO:0000313" key="3">
    <source>
        <dbReference type="Proteomes" id="UP001497497"/>
    </source>
</evidence>
<feature type="region of interest" description="Disordered" evidence="1">
    <location>
        <begin position="1"/>
        <end position="128"/>
    </location>
</feature>
<feature type="non-terminal residue" evidence="2">
    <location>
        <position position="128"/>
    </location>
</feature>
<proteinExistence type="predicted"/>
<evidence type="ECO:0000256" key="1">
    <source>
        <dbReference type="SAM" id="MobiDB-lite"/>
    </source>
</evidence>
<feature type="compositionally biased region" description="Polar residues" evidence="1">
    <location>
        <begin position="27"/>
        <end position="50"/>
    </location>
</feature>
<feature type="compositionally biased region" description="Basic and acidic residues" evidence="1">
    <location>
        <begin position="114"/>
        <end position="128"/>
    </location>
</feature>
<dbReference type="AlphaFoldDB" id="A0AAV2HR02"/>
<evidence type="ECO:0000313" key="2">
    <source>
        <dbReference type="EMBL" id="CAL1536159.1"/>
    </source>
</evidence>
<dbReference type="EMBL" id="CAXITT010000222">
    <property type="protein sequence ID" value="CAL1536159.1"/>
    <property type="molecule type" value="Genomic_DNA"/>
</dbReference>
<sequence>GNLNSHKAPLVKSEEDPTILGHDGPASINSPGIKRSTSSNGPGFHNSNVDKNLPPKAPSSKPSPRVGSPQHHVSPPSQRGDRGGLGRPPHPPHSPSPARGGSKGNSVPLSTSPIKDRARNFYPSRSRE</sequence>
<organism evidence="2 3">
    <name type="scientific">Lymnaea stagnalis</name>
    <name type="common">Great pond snail</name>
    <name type="synonym">Helix stagnalis</name>
    <dbReference type="NCBI Taxonomy" id="6523"/>
    <lineage>
        <taxon>Eukaryota</taxon>
        <taxon>Metazoa</taxon>
        <taxon>Spiralia</taxon>
        <taxon>Lophotrochozoa</taxon>
        <taxon>Mollusca</taxon>
        <taxon>Gastropoda</taxon>
        <taxon>Heterobranchia</taxon>
        <taxon>Euthyneura</taxon>
        <taxon>Panpulmonata</taxon>
        <taxon>Hygrophila</taxon>
        <taxon>Lymnaeoidea</taxon>
        <taxon>Lymnaeidae</taxon>
        <taxon>Lymnaea</taxon>
    </lineage>
</organism>
<comment type="caution">
    <text evidence="2">The sequence shown here is derived from an EMBL/GenBank/DDBJ whole genome shotgun (WGS) entry which is preliminary data.</text>
</comment>
<feature type="non-terminal residue" evidence="2">
    <location>
        <position position="1"/>
    </location>
</feature>
<dbReference type="Proteomes" id="UP001497497">
    <property type="component" value="Unassembled WGS sequence"/>
</dbReference>
<protein>
    <submittedName>
        <fullName evidence="2">Uncharacterized protein</fullName>
    </submittedName>
</protein>